<feature type="region of interest" description="Disordered" evidence="8">
    <location>
        <begin position="1"/>
        <end position="34"/>
    </location>
</feature>
<feature type="transmembrane region" description="Helical" evidence="9">
    <location>
        <begin position="226"/>
        <end position="249"/>
    </location>
</feature>
<accession>A0AAV7ZZ00</accession>
<feature type="transmembrane region" description="Helical" evidence="9">
    <location>
        <begin position="72"/>
        <end position="91"/>
    </location>
</feature>
<dbReference type="InterPro" id="IPR007272">
    <property type="entry name" value="Sulf_transp_TsuA/YedE"/>
</dbReference>
<dbReference type="PANTHER" id="PTHR30574">
    <property type="entry name" value="INNER MEMBRANE PROTEIN YEDE"/>
    <property type="match status" value="1"/>
</dbReference>
<evidence type="ECO:0000256" key="5">
    <source>
        <dbReference type="ARBA" id="ARBA00022692"/>
    </source>
</evidence>
<evidence type="ECO:0000256" key="1">
    <source>
        <dbReference type="ARBA" id="ARBA00004429"/>
    </source>
</evidence>
<feature type="transmembrane region" description="Helical" evidence="9">
    <location>
        <begin position="409"/>
        <end position="427"/>
    </location>
</feature>
<evidence type="ECO:0000313" key="10">
    <source>
        <dbReference type="EMBL" id="KAJ3445822.1"/>
    </source>
</evidence>
<keyword evidence="6 9" id="KW-1133">Transmembrane helix</keyword>
<name>A0AAV7ZZ00_9EUKA</name>
<feature type="transmembrane region" description="Helical" evidence="9">
    <location>
        <begin position="376"/>
        <end position="397"/>
    </location>
</feature>
<feature type="transmembrane region" description="Helical" evidence="9">
    <location>
        <begin position="111"/>
        <end position="132"/>
    </location>
</feature>
<keyword evidence="2" id="KW-0813">Transport</keyword>
<dbReference type="GO" id="GO:0005886">
    <property type="term" value="C:plasma membrane"/>
    <property type="evidence" value="ECO:0007669"/>
    <property type="project" value="UniProtKB-SubCell"/>
</dbReference>
<keyword evidence="5 9" id="KW-0812">Transmembrane</keyword>
<dbReference type="Proteomes" id="UP001146793">
    <property type="component" value="Unassembled WGS sequence"/>
</dbReference>
<dbReference type="PANTHER" id="PTHR30574:SF1">
    <property type="entry name" value="SULPHUR TRANSPORT DOMAIN-CONTAINING PROTEIN"/>
    <property type="match status" value="1"/>
</dbReference>
<feature type="compositionally biased region" description="Low complexity" evidence="8">
    <location>
        <begin position="7"/>
        <end position="26"/>
    </location>
</feature>
<proteinExistence type="predicted"/>
<dbReference type="EMBL" id="JANTQA010000023">
    <property type="protein sequence ID" value="KAJ3445822.1"/>
    <property type="molecule type" value="Genomic_DNA"/>
</dbReference>
<reference evidence="10" key="1">
    <citation type="submission" date="2022-08" db="EMBL/GenBank/DDBJ databases">
        <title>Novel sulphate-reducing endosymbionts in the free-living metamonad Anaeramoeba.</title>
        <authorList>
            <person name="Jerlstrom-Hultqvist J."/>
            <person name="Cepicka I."/>
            <person name="Gallot-Lavallee L."/>
            <person name="Salas-Leiva D."/>
            <person name="Curtis B.A."/>
            <person name="Zahonova K."/>
            <person name="Pipaliya S."/>
            <person name="Dacks J."/>
            <person name="Roger A.J."/>
        </authorList>
    </citation>
    <scope>NUCLEOTIDE SEQUENCE</scope>
    <source>
        <strain evidence="10">Busselton2</strain>
    </source>
</reference>
<evidence type="ECO:0000256" key="3">
    <source>
        <dbReference type="ARBA" id="ARBA00022475"/>
    </source>
</evidence>
<feature type="transmembrane region" description="Helical" evidence="9">
    <location>
        <begin position="439"/>
        <end position="466"/>
    </location>
</feature>
<feature type="transmembrane region" description="Helical" evidence="9">
    <location>
        <begin position="44"/>
        <end position="66"/>
    </location>
</feature>
<dbReference type="Pfam" id="PF04143">
    <property type="entry name" value="Sulf_transp"/>
    <property type="match status" value="1"/>
</dbReference>
<sequence length="470" mass="51950">MSLVGELSSSSTTGTGFFSSTSPLTSDSGINNNEKKKTDPYGQINFKFMIIFPLLLVVFFLLFFSFSPVYGGRQIVILVIGLLIGISLSQCKFGYTSSFRNLIAHRKGKNFRALITMFAMTMWILSIIISASPNHKSWTDKTKELHLSAAPVSWTVFFGSFIFGIGMQIGSACASGCLHEVGSGIVRTLIVFIFFIVGTFIAALDWSFNVWFKAKSEGRINLIEKWGIAGGTIFQTFVFLVLVIITIAIEIKKHGLVEEKIIQRLLMKLFPKLRAIARNKSNSIESKSLLLNHTKNAKKEVVKNIFTKKHDIYVGSILLTIAQIFLYLSTSNFWGVMGVFPFLIALPLRAMNVDVEKMKYFQEYSTLPTHFFANDYIVLDLSIILGAFLSATVTGTFGKGNYRPNWKVYGSAIIAGLLLGFGSRWAYGCNVGAWTSPSIAASVSGYVWFAGGLLGNIVGVICRPYVGLKN</sequence>
<evidence type="ECO:0000256" key="2">
    <source>
        <dbReference type="ARBA" id="ARBA00022448"/>
    </source>
</evidence>
<evidence type="ECO:0000256" key="8">
    <source>
        <dbReference type="SAM" id="MobiDB-lite"/>
    </source>
</evidence>
<evidence type="ECO:0000313" key="11">
    <source>
        <dbReference type="Proteomes" id="UP001146793"/>
    </source>
</evidence>
<feature type="transmembrane region" description="Helical" evidence="9">
    <location>
        <begin position="152"/>
        <end position="173"/>
    </location>
</feature>
<feature type="transmembrane region" description="Helical" evidence="9">
    <location>
        <begin position="185"/>
        <end position="206"/>
    </location>
</feature>
<evidence type="ECO:0000256" key="4">
    <source>
        <dbReference type="ARBA" id="ARBA00022519"/>
    </source>
</evidence>
<evidence type="ECO:0000256" key="9">
    <source>
        <dbReference type="SAM" id="Phobius"/>
    </source>
</evidence>
<keyword evidence="4" id="KW-0997">Cell inner membrane</keyword>
<dbReference type="AlphaFoldDB" id="A0AAV7ZZ00"/>
<comment type="subcellular location">
    <subcellularLocation>
        <location evidence="1">Cell inner membrane</location>
        <topology evidence="1">Multi-pass membrane protein</topology>
    </subcellularLocation>
</comment>
<protein>
    <submittedName>
        <fullName evidence="10">Inner membrane protein yede</fullName>
    </submittedName>
</protein>
<organism evidence="10 11">
    <name type="scientific">Anaeramoeba flamelloides</name>
    <dbReference type="NCBI Taxonomy" id="1746091"/>
    <lineage>
        <taxon>Eukaryota</taxon>
        <taxon>Metamonada</taxon>
        <taxon>Anaeramoebidae</taxon>
        <taxon>Anaeramoeba</taxon>
    </lineage>
</organism>
<gene>
    <name evidence="10" type="ORF">M0812_11709</name>
</gene>
<evidence type="ECO:0000256" key="6">
    <source>
        <dbReference type="ARBA" id="ARBA00022989"/>
    </source>
</evidence>
<comment type="caution">
    <text evidence="10">The sequence shown here is derived from an EMBL/GenBank/DDBJ whole genome shotgun (WGS) entry which is preliminary data.</text>
</comment>
<evidence type="ECO:0000256" key="7">
    <source>
        <dbReference type="ARBA" id="ARBA00023136"/>
    </source>
</evidence>
<keyword evidence="3" id="KW-1003">Cell membrane</keyword>
<feature type="transmembrane region" description="Helical" evidence="9">
    <location>
        <begin position="312"/>
        <end position="328"/>
    </location>
</feature>
<keyword evidence="7 9" id="KW-0472">Membrane</keyword>